<dbReference type="Proteomes" id="UP001165143">
    <property type="component" value="Unassembled WGS sequence"/>
</dbReference>
<evidence type="ECO:0000256" key="1">
    <source>
        <dbReference type="SAM" id="MobiDB-lite"/>
    </source>
</evidence>
<proteinExistence type="predicted"/>
<organism evidence="2 3">
    <name type="scientific">Kitasatospora phosalacinea</name>
    <dbReference type="NCBI Taxonomy" id="2065"/>
    <lineage>
        <taxon>Bacteria</taxon>
        <taxon>Bacillati</taxon>
        <taxon>Actinomycetota</taxon>
        <taxon>Actinomycetes</taxon>
        <taxon>Kitasatosporales</taxon>
        <taxon>Streptomycetaceae</taxon>
        <taxon>Kitasatospora</taxon>
    </lineage>
</organism>
<comment type="caution">
    <text evidence="2">The sequence shown here is derived from an EMBL/GenBank/DDBJ whole genome shotgun (WGS) entry which is preliminary data.</text>
</comment>
<reference evidence="2" key="1">
    <citation type="submission" date="2023-02" db="EMBL/GenBank/DDBJ databases">
        <title>Kitasatospora phosalacinea NBRC 14362.</title>
        <authorList>
            <person name="Ichikawa N."/>
            <person name="Sato H."/>
            <person name="Tonouchi N."/>
        </authorList>
    </citation>
    <scope>NUCLEOTIDE SEQUENCE</scope>
    <source>
        <strain evidence="2">NBRC 14362</strain>
    </source>
</reference>
<protein>
    <submittedName>
        <fullName evidence="2">Uncharacterized protein</fullName>
    </submittedName>
</protein>
<accession>A0A9W6PKG0</accession>
<dbReference type="EMBL" id="BSRX01000028">
    <property type="protein sequence ID" value="GLW56493.1"/>
    <property type="molecule type" value="Genomic_DNA"/>
</dbReference>
<evidence type="ECO:0000313" key="3">
    <source>
        <dbReference type="Proteomes" id="UP001165143"/>
    </source>
</evidence>
<gene>
    <name evidence="2" type="ORF">Kpho01_45040</name>
</gene>
<feature type="compositionally biased region" description="Basic residues" evidence="1">
    <location>
        <begin position="107"/>
        <end position="120"/>
    </location>
</feature>
<feature type="compositionally biased region" description="Basic and acidic residues" evidence="1">
    <location>
        <begin position="121"/>
        <end position="143"/>
    </location>
</feature>
<sequence length="143" mass="15745">MQHRAQPLPPVAVRRLRGSGSPAGAAGRPRTRASTGGLFETGPGLDALAERMRFRKTFVPPDLAVPSAYVPALRLTAQTLPGRSTELVMRGRDGPEPSEPIPDPVPRRHGTSRGRQKRRARPPDCRARPAGRPDARPREWQRR</sequence>
<name>A0A9W6PKG0_9ACTN</name>
<feature type="region of interest" description="Disordered" evidence="1">
    <location>
        <begin position="78"/>
        <end position="143"/>
    </location>
</feature>
<feature type="region of interest" description="Disordered" evidence="1">
    <location>
        <begin position="1"/>
        <end position="42"/>
    </location>
</feature>
<feature type="compositionally biased region" description="Low complexity" evidence="1">
    <location>
        <begin position="18"/>
        <end position="37"/>
    </location>
</feature>
<dbReference type="AlphaFoldDB" id="A0A9W6PKG0"/>
<evidence type="ECO:0000313" key="2">
    <source>
        <dbReference type="EMBL" id="GLW56493.1"/>
    </source>
</evidence>